<sequence length="119" mass="13658">MWCVFSAGRLRRRYQLLPFVRLRLGVMWDRKGRGGGRAREGKKREGRGEEASYWGVENRYWDEDRFKHGHGRDIVGRLRGGCEEGIPRSPEQGVSREDGAASATRLNASDSAVCWLSRY</sequence>
<feature type="region of interest" description="Disordered" evidence="1">
    <location>
        <begin position="80"/>
        <end position="104"/>
    </location>
</feature>
<dbReference type="EMBL" id="JBEFKJ010000006">
    <property type="protein sequence ID" value="KAL2045674.1"/>
    <property type="molecule type" value="Genomic_DNA"/>
</dbReference>
<gene>
    <name evidence="2" type="ORF">N7G274_002104</name>
</gene>
<evidence type="ECO:0000313" key="3">
    <source>
        <dbReference type="Proteomes" id="UP001590950"/>
    </source>
</evidence>
<name>A0ABR4AIS5_9LECA</name>
<proteinExistence type="predicted"/>
<protein>
    <submittedName>
        <fullName evidence="2">Uncharacterized protein</fullName>
    </submittedName>
</protein>
<dbReference type="Proteomes" id="UP001590950">
    <property type="component" value="Unassembled WGS sequence"/>
</dbReference>
<organism evidence="2 3">
    <name type="scientific">Stereocaulon virgatum</name>
    <dbReference type="NCBI Taxonomy" id="373712"/>
    <lineage>
        <taxon>Eukaryota</taxon>
        <taxon>Fungi</taxon>
        <taxon>Dikarya</taxon>
        <taxon>Ascomycota</taxon>
        <taxon>Pezizomycotina</taxon>
        <taxon>Lecanoromycetes</taxon>
        <taxon>OSLEUM clade</taxon>
        <taxon>Lecanoromycetidae</taxon>
        <taxon>Lecanorales</taxon>
        <taxon>Lecanorineae</taxon>
        <taxon>Stereocaulaceae</taxon>
        <taxon>Stereocaulon</taxon>
    </lineage>
</organism>
<comment type="caution">
    <text evidence="2">The sequence shown here is derived from an EMBL/GenBank/DDBJ whole genome shotgun (WGS) entry which is preliminary data.</text>
</comment>
<keyword evidence="3" id="KW-1185">Reference proteome</keyword>
<accession>A0ABR4AIS5</accession>
<feature type="region of interest" description="Disordered" evidence="1">
    <location>
        <begin position="30"/>
        <end position="50"/>
    </location>
</feature>
<reference evidence="2 3" key="1">
    <citation type="submission" date="2024-09" db="EMBL/GenBank/DDBJ databases">
        <title>Rethinking Asexuality: The Enigmatic Case of Functional Sexual Genes in Lepraria (Stereocaulaceae).</title>
        <authorList>
            <person name="Doellman M."/>
            <person name="Sun Y."/>
            <person name="Barcenas-Pena A."/>
            <person name="Lumbsch H.T."/>
            <person name="Grewe F."/>
        </authorList>
    </citation>
    <scope>NUCLEOTIDE SEQUENCE [LARGE SCALE GENOMIC DNA]</scope>
    <source>
        <strain evidence="2 3">Mercado 3170</strain>
    </source>
</reference>
<evidence type="ECO:0000313" key="2">
    <source>
        <dbReference type="EMBL" id="KAL2045674.1"/>
    </source>
</evidence>
<evidence type="ECO:0000256" key="1">
    <source>
        <dbReference type="SAM" id="MobiDB-lite"/>
    </source>
</evidence>